<keyword evidence="7" id="KW-1003">Cell membrane</keyword>
<dbReference type="PANTHER" id="PTHR16092">
    <property type="entry name" value="SEC3/SYNTAXIN-RELATED"/>
    <property type="match status" value="1"/>
</dbReference>
<keyword evidence="10" id="KW-0597">Phosphoprotein</keyword>
<comment type="subunit">
    <text evidence="14">The exocyst complex is composed of EXOC1, EXOC2, EXOC3, EXOC4, EXOC5, EXOC6, EXOC7 and EXOC8. Interacts with EEF1A1. Interacts with SLC6A9; interaction increases the transporter capacity of SLC6A9 probably by promoting its insertion into the cell membrane.</text>
</comment>
<dbReference type="GO" id="GO:0048471">
    <property type="term" value="C:perinuclear region of cytoplasm"/>
    <property type="evidence" value="ECO:0007669"/>
    <property type="project" value="UniProtKB-SubCell"/>
</dbReference>
<dbReference type="Ensembl" id="ENSEEET00000061759.1">
    <property type="protein sequence ID" value="ENSEEEP00000054826.1"/>
    <property type="gene ID" value="ENSEEEG00000019259.2"/>
</dbReference>
<sequence>MTAIKHALQRDIFTPNDERLLSIVNVCKAGKKKKNCFLCATVTTERPVQVKVVKVKKSDKGDFYKRQMAWELRDLAEVDAKDANKENPEFDLHFEKVYRWVASSTAEKNSFISCIWKLNQRYLRKKVEFVNVSPQLLEESVPSGESQSVAGGDEDALDDYQELNTREEQDIENMMQVCEYAISNAEAFAEKLSRELQVLDGANIQSIMASEKQVNILMQLLDEALAEVDTIEGKLLGYEEMLQSVKEQMDQISQSNHLIQISNTNNSKLLDEIQFLVNYLDLSKGHIRALQEGDLSSPKGIEACTNAAEALLQCMNVALRPGHDKLSAVKQQQQLFTELRDVFARRLTNHLNNVFVHQGHDQSSTLAQHVAELTLPKHSPLHRDLLRYAKLMEWLKSTQREKYEGLSRTYVDYMTRLYEREIKDFFEIAKIKMAGTTKEGKGKFGLHGSSGKLTGSTSSLNKLSVNSSNSRRSQSSSLLDMGNMSASDLDVADRTKFDKVGLGVLGRTAGSLKSVLDVVRQMMNKIFHSIETELNSLIALGDKIDSFNSLYMLVKMSHHVWTAETVDPASFLSTTLGNVLVTVKRNFDKCISGQIRQMEEVKISKKSKVGILPFVTGFEEFAELAETIFRNAERRGDLDKAYAKLIQAVFQNVEKVASESQKTPRDVVMMENFHHIFSTLSRMKISCLEAERKEAKHKYLDHLQSYVINSLGQPLEKLNHFFEGVEARVAQGVREEEVSYQLAFSKQELRKVIREYPGKEVKKGLDNLYKKVDKHLCEEESLLQVVWHSMQDEFIRQYKHFEGLINRCYPGSGITMDFTIQDMLEYFSSIAQSH</sequence>
<reference evidence="20" key="2">
    <citation type="submission" date="2025-08" db="UniProtKB">
        <authorList>
            <consortium name="Ensembl"/>
        </authorList>
    </citation>
    <scope>IDENTIFICATION</scope>
</reference>
<evidence type="ECO:0000256" key="15">
    <source>
        <dbReference type="ARBA" id="ARBA00068988"/>
    </source>
</evidence>
<keyword evidence="12 17" id="KW-0175">Coiled coil</keyword>
<evidence type="ECO:0000256" key="3">
    <source>
        <dbReference type="ARBA" id="ARBA00004476"/>
    </source>
</evidence>
<evidence type="ECO:0000256" key="17">
    <source>
        <dbReference type="SAM" id="Coils"/>
    </source>
</evidence>
<evidence type="ECO:0000256" key="8">
    <source>
        <dbReference type="ARBA" id="ARBA00022483"/>
    </source>
</evidence>
<keyword evidence="8" id="KW-0268">Exocytosis</keyword>
<dbReference type="GO" id="GO:0015031">
    <property type="term" value="P:protein transport"/>
    <property type="evidence" value="ECO:0007669"/>
    <property type="project" value="UniProtKB-KW"/>
</dbReference>
<dbReference type="GO" id="GO:0006893">
    <property type="term" value="P:Golgi to plasma membrane transport"/>
    <property type="evidence" value="ECO:0007669"/>
    <property type="project" value="TreeGrafter"/>
</dbReference>
<reference evidence="20 21" key="1">
    <citation type="submission" date="2020-05" db="EMBL/GenBank/DDBJ databases">
        <title>Electrophorus electricus (electric eel) genome, fEleEle1, primary haplotype.</title>
        <authorList>
            <person name="Myers G."/>
            <person name="Meyer A."/>
            <person name="Fedrigo O."/>
            <person name="Formenti G."/>
            <person name="Rhie A."/>
            <person name="Tracey A."/>
            <person name="Sims Y."/>
            <person name="Jarvis E.D."/>
        </authorList>
    </citation>
    <scope>NUCLEOTIDE SEQUENCE [LARGE SCALE GENOMIC DNA]</scope>
</reference>
<dbReference type="GO" id="GO:0000145">
    <property type="term" value="C:exocyst"/>
    <property type="evidence" value="ECO:0007669"/>
    <property type="project" value="InterPro"/>
</dbReference>
<keyword evidence="13" id="KW-0472">Membrane</keyword>
<evidence type="ECO:0000256" key="2">
    <source>
        <dbReference type="ARBA" id="ARBA00004236"/>
    </source>
</evidence>
<comment type="similarity">
    <text evidence="5">Belongs to the SEC3 family.</text>
</comment>
<evidence type="ECO:0000256" key="6">
    <source>
        <dbReference type="ARBA" id="ARBA00022448"/>
    </source>
</evidence>
<proteinExistence type="inferred from homology"/>
<keyword evidence="21" id="KW-1185">Reference proteome</keyword>
<comment type="subcellular location">
    <subcellularLocation>
        <location evidence="2">Cell membrane</location>
    </subcellularLocation>
    <subcellularLocation>
        <location evidence="4">Cytoplasm</location>
        <location evidence="4">Perinuclear region</location>
    </subcellularLocation>
    <subcellularLocation>
        <location evidence="3">Midbody</location>
        <location evidence="3">Midbody ring</location>
    </subcellularLocation>
</comment>
<evidence type="ECO:0000256" key="10">
    <source>
        <dbReference type="ARBA" id="ARBA00022553"/>
    </source>
</evidence>
<dbReference type="GO" id="GO:0090543">
    <property type="term" value="C:Flemming body"/>
    <property type="evidence" value="ECO:0007669"/>
    <property type="project" value="UniProtKB-SubCell"/>
</dbReference>
<dbReference type="Pfam" id="PF20654">
    <property type="entry name" value="Sec3_C-term"/>
    <property type="match status" value="1"/>
</dbReference>
<organism evidence="20 21">
    <name type="scientific">Electrophorus electricus</name>
    <name type="common">Electric eel</name>
    <name type="synonym">Gymnotus electricus</name>
    <dbReference type="NCBI Taxonomy" id="8005"/>
    <lineage>
        <taxon>Eukaryota</taxon>
        <taxon>Metazoa</taxon>
        <taxon>Chordata</taxon>
        <taxon>Craniata</taxon>
        <taxon>Vertebrata</taxon>
        <taxon>Euteleostomi</taxon>
        <taxon>Actinopterygii</taxon>
        <taxon>Neopterygii</taxon>
        <taxon>Teleostei</taxon>
        <taxon>Ostariophysi</taxon>
        <taxon>Gymnotiformes</taxon>
        <taxon>Gymnotoidei</taxon>
        <taxon>Gymnotidae</taxon>
        <taxon>Electrophorus</taxon>
    </lineage>
</organism>
<dbReference type="PANTHER" id="PTHR16092:SF14">
    <property type="entry name" value="EXOCYST COMPLEX COMPONENT 1 ISOFORM X1"/>
    <property type="match status" value="1"/>
</dbReference>
<evidence type="ECO:0000256" key="9">
    <source>
        <dbReference type="ARBA" id="ARBA00022490"/>
    </source>
</evidence>
<keyword evidence="11" id="KW-0653">Protein transport</keyword>
<evidence type="ECO:0000256" key="13">
    <source>
        <dbReference type="ARBA" id="ARBA00023136"/>
    </source>
</evidence>
<dbReference type="GO" id="GO:0005546">
    <property type="term" value="F:phosphatidylinositol-4,5-bisphosphate binding"/>
    <property type="evidence" value="ECO:0007669"/>
    <property type="project" value="TreeGrafter"/>
</dbReference>
<dbReference type="Pfam" id="PF09763">
    <property type="entry name" value="Sec3_CC"/>
    <property type="match status" value="1"/>
</dbReference>
<keyword evidence="6" id="KW-0813">Transport</keyword>
<evidence type="ECO:0000259" key="19">
    <source>
        <dbReference type="SMART" id="SM01313"/>
    </source>
</evidence>
<dbReference type="GO" id="GO:0005886">
    <property type="term" value="C:plasma membrane"/>
    <property type="evidence" value="ECO:0007669"/>
    <property type="project" value="UniProtKB-SubCell"/>
</dbReference>
<dbReference type="AlphaFoldDB" id="A0AAY5ECZ2"/>
<dbReference type="SMART" id="SM01313">
    <property type="entry name" value="Sec3-PIP2_bind"/>
    <property type="match status" value="1"/>
</dbReference>
<dbReference type="InterPro" id="IPR019160">
    <property type="entry name" value="Sec3_CC"/>
</dbReference>
<feature type="domain" description="Exocyst complex component Sec3 PIP2-binding N-terminal" evidence="19">
    <location>
        <begin position="31"/>
        <end position="122"/>
    </location>
</feature>
<feature type="coiled-coil region" evidence="17">
    <location>
        <begin position="207"/>
        <end position="241"/>
    </location>
</feature>
<dbReference type="GO" id="GO:0006887">
    <property type="term" value="P:exocytosis"/>
    <property type="evidence" value="ECO:0007669"/>
    <property type="project" value="UniProtKB-KW"/>
</dbReference>
<reference evidence="20" key="3">
    <citation type="submission" date="2025-09" db="UniProtKB">
        <authorList>
            <consortium name="Ensembl"/>
        </authorList>
    </citation>
    <scope>IDENTIFICATION</scope>
</reference>
<keyword evidence="9" id="KW-0963">Cytoplasm</keyword>
<dbReference type="Gene3D" id="2.30.29.90">
    <property type="match status" value="1"/>
</dbReference>
<feature type="compositionally biased region" description="Low complexity" evidence="18">
    <location>
        <begin position="455"/>
        <end position="479"/>
    </location>
</feature>
<dbReference type="InterPro" id="IPR028258">
    <property type="entry name" value="Sec3-PIP2_bind"/>
</dbReference>
<dbReference type="Pfam" id="PF15277">
    <property type="entry name" value="Sec3-PIP2_bind"/>
    <property type="match status" value="1"/>
</dbReference>
<name>A0AAY5ECZ2_ELEEL</name>
<evidence type="ECO:0000256" key="4">
    <source>
        <dbReference type="ARBA" id="ARBA00004556"/>
    </source>
</evidence>
<dbReference type="FunFam" id="2.30.29.90:FF:000001">
    <property type="entry name" value="exocyst complex component 1 isoform X1"/>
    <property type="match status" value="1"/>
</dbReference>
<evidence type="ECO:0000256" key="5">
    <source>
        <dbReference type="ARBA" id="ARBA00006518"/>
    </source>
</evidence>
<evidence type="ECO:0000256" key="18">
    <source>
        <dbReference type="SAM" id="MobiDB-lite"/>
    </source>
</evidence>
<evidence type="ECO:0000256" key="14">
    <source>
        <dbReference type="ARBA" id="ARBA00061758"/>
    </source>
</evidence>
<dbReference type="GeneTree" id="ENSGT00940000158640"/>
<evidence type="ECO:0000256" key="1">
    <source>
        <dbReference type="ARBA" id="ARBA00002660"/>
    </source>
</evidence>
<gene>
    <name evidence="20" type="primary">EXOC1</name>
</gene>
<comment type="function">
    <text evidence="1">Component of the exocyst complex involved in the docking of exocytic vesicles with fusion sites on the plasma membrane.</text>
</comment>
<protein>
    <recommendedName>
        <fullName evidence="15">Exocyst complex component 1</fullName>
    </recommendedName>
    <alternativeName>
        <fullName evidence="16">Exocyst complex component Sec3</fullName>
    </alternativeName>
</protein>
<feature type="region of interest" description="Disordered" evidence="18">
    <location>
        <begin position="455"/>
        <end position="481"/>
    </location>
</feature>
<evidence type="ECO:0000256" key="12">
    <source>
        <dbReference type="ARBA" id="ARBA00023054"/>
    </source>
</evidence>
<dbReference type="InterPro" id="IPR048628">
    <property type="entry name" value="Sec3_C"/>
</dbReference>
<dbReference type="Proteomes" id="UP000314983">
    <property type="component" value="Chromosome 3"/>
</dbReference>
<evidence type="ECO:0000313" key="20">
    <source>
        <dbReference type="Ensembl" id="ENSEEEP00000054826.1"/>
    </source>
</evidence>
<evidence type="ECO:0000256" key="11">
    <source>
        <dbReference type="ARBA" id="ARBA00022927"/>
    </source>
</evidence>
<evidence type="ECO:0000256" key="16">
    <source>
        <dbReference type="ARBA" id="ARBA00079611"/>
    </source>
</evidence>
<evidence type="ECO:0000313" key="21">
    <source>
        <dbReference type="Proteomes" id="UP000314983"/>
    </source>
</evidence>
<dbReference type="CDD" id="cd14683">
    <property type="entry name" value="PH-EXOC1"/>
    <property type="match status" value="1"/>
</dbReference>
<evidence type="ECO:0000256" key="7">
    <source>
        <dbReference type="ARBA" id="ARBA00022475"/>
    </source>
</evidence>
<accession>A0AAY5ECZ2</accession>